<organism evidence="2">
    <name type="scientific">viral metagenome</name>
    <dbReference type="NCBI Taxonomy" id="1070528"/>
    <lineage>
        <taxon>unclassified sequences</taxon>
        <taxon>metagenomes</taxon>
        <taxon>organismal metagenomes</taxon>
    </lineage>
</organism>
<evidence type="ECO:0000313" key="2">
    <source>
        <dbReference type="EMBL" id="QJA98723.1"/>
    </source>
</evidence>
<dbReference type="EMBL" id="MT143603">
    <property type="protein sequence ID" value="QJA98723.1"/>
    <property type="molecule type" value="Genomic_DNA"/>
</dbReference>
<feature type="domain" description="Phage head morphogenesis" evidence="1">
    <location>
        <begin position="82"/>
        <end position="187"/>
    </location>
</feature>
<gene>
    <name evidence="2" type="ORF">MM171A01624_0011</name>
</gene>
<dbReference type="Pfam" id="PF04233">
    <property type="entry name" value="Phage_Mu_F"/>
    <property type="match status" value="1"/>
</dbReference>
<proteinExistence type="predicted"/>
<accession>A0A6M3LV99</accession>
<dbReference type="AlphaFoldDB" id="A0A6M3LV99"/>
<protein>
    <submittedName>
        <fullName evidence="2">Putative capsid morphogenesis protein</fullName>
    </submittedName>
</protein>
<dbReference type="InterPro" id="IPR006528">
    <property type="entry name" value="Phage_head_morphogenesis_dom"/>
</dbReference>
<name>A0A6M3LV99_9ZZZZ</name>
<sequence length="192" mass="20915">MTVQSDIDGIIDPLLATFSARRLTSIQGELVSIYVSGTAQMTKWAGLPFEGPPAKAATDFAKKRGAELVTKMDEETKRRLGNVISEGIKNKRGVPGIARDIRKTFTDMTKYRSELISRTETANALGEAFTDRGKGLGVTGKEWVTVGDDRVSLECQDNEAQGVIPFDQEFRSGHMTPPQHPACRCAAAPVML</sequence>
<evidence type="ECO:0000259" key="1">
    <source>
        <dbReference type="Pfam" id="PF04233"/>
    </source>
</evidence>
<reference evidence="2" key="1">
    <citation type="submission" date="2020-03" db="EMBL/GenBank/DDBJ databases">
        <title>The deep terrestrial virosphere.</title>
        <authorList>
            <person name="Holmfeldt K."/>
            <person name="Nilsson E."/>
            <person name="Simone D."/>
            <person name="Lopez-Fernandez M."/>
            <person name="Wu X."/>
            <person name="de Brujin I."/>
            <person name="Lundin D."/>
            <person name="Andersson A."/>
            <person name="Bertilsson S."/>
            <person name="Dopson M."/>
        </authorList>
    </citation>
    <scope>NUCLEOTIDE SEQUENCE</scope>
    <source>
        <strain evidence="2">MM171A01624</strain>
    </source>
</reference>
<dbReference type="NCBIfam" id="TIGR01641">
    <property type="entry name" value="phageSPP1_gp7"/>
    <property type="match status" value="1"/>
</dbReference>